<evidence type="ECO:0000313" key="2">
    <source>
        <dbReference type="Proteomes" id="UP000281261"/>
    </source>
</evidence>
<dbReference type="AlphaFoldDB" id="A0A420ZBP4"/>
<gene>
    <name evidence="1" type="ORF">DRH29_04590</name>
</gene>
<sequence>STLLKRLGKKEGLKTDFWEAMDAVIRIDLRKIYGDKIGEAIDKWKESKGEIPAELNDYINKWYTTAVLNWPTAVDKWINNHLEPIINKLPQSFKEYLGDNPAQTLAYLWTRLGYSGTMMFNMNMVTRNASQKLMTLGLVSEKNWIRAYEDLIKFILKKGDWKKVEAILNSSTELKNRFPAEYLTASGISKIERAGMFLYKGEDWLNCAHSVLAGYYDATDKGMPHDLSIQTGDSVLAASQYVYRPWDMPGIAWRGGALGKAATMLTTWPMNYFTNYWPELLHRAVSGEDINGYKLTPYERAGIIRYIIYTGTAIYLLKKMGLDYRRIFGFRVIPTQLNPILNAIYRTGQYGIAKMKGDYEGQEEALRNLKNTATVNIPTYLQSKRLIQGYKNLLEGAEKDRYGRVRRPYGIKEALLEQFFPSYEKAKYWELKREYWSNLAKIRDLAYKRKEAEYKRDYKKVRELLKKRAEIQKRQKEIESILNEYARTGKINRDWKMEILDSFIPLSIIGGKTGLEKANSWKW</sequence>
<proteinExistence type="predicted"/>
<evidence type="ECO:0008006" key="3">
    <source>
        <dbReference type="Google" id="ProtNLM"/>
    </source>
</evidence>
<name>A0A420ZBP4_UNCK3</name>
<feature type="non-terminal residue" evidence="1">
    <location>
        <position position="1"/>
    </location>
</feature>
<accession>A0A420ZBP4</accession>
<protein>
    <recommendedName>
        <fullName evidence="3">Large polyvalent protein associated domain-containing protein</fullName>
    </recommendedName>
</protein>
<reference evidence="1 2" key="1">
    <citation type="submission" date="2018-06" db="EMBL/GenBank/DDBJ databases">
        <title>Extensive metabolic versatility and redundancy in microbially diverse, dynamic hydrothermal sediments.</title>
        <authorList>
            <person name="Dombrowski N."/>
            <person name="Teske A."/>
            <person name="Baker B.J."/>
        </authorList>
    </citation>
    <scope>NUCLEOTIDE SEQUENCE [LARGE SCALE GENOMIC DNA]</scope>
    <source>
        <strain evidence="1">B79_G16</strain>
    </source>
</reference>
<organism evidence="1 2">
    <name type="scientific">candidate division Kazan bacterium</name>
    <dbReference type="NCBI Taxonomy" id="2202143"/>
    <lineage>
        <taxon>Bacteria</taxon>
        <taxon>Bacteria division Kazan-3B-28</taxon>
    </lineage>
</organism>
<evidence type="ECO:0000313" key="1">
    <source>
        <dbReference type="EMBL" id="RLC36421.1"/>
    </source>
</evidence>
<dbReference type="EMBL" id="QMNG01000057">
    <property type="protein sequence ID" value="RLC36421.1"/>
    <property type="molecule type" value="Genomic_DNA"/>
</dbReference>
<comment type="caution">
    <text evidence="1">The sequence shown here is derived from an EMBL/GenBank/DDBJ whole genome shotgun (WGS) entry which is preliminary data.</text>
</comment>
<dbReference type="Proteomes" id="UP000281261">
    <property type="component" value="Unassembled WGS sequence"/>
</dbReference>